<reference evidence="4" key="2">
    <citation type="submission" date="2024-10" db="UniProtKB">
        <authorList>
            <consortium name="EnsemblProtists"/>
        </authorList>
    </citation>
    <scope>IDENTIFICATION</scope>
</reference>
<dbReference type="HOGENOM" id="CLU_541255_0_0_1"/>
<dbReference type="InterPro" id="IPR036338">
    <property type="entry name" value="Aha1"/>
</dbReference>
<evidence type="ECO:0000313" key="4">
    <source>
        <dbReference type="EnsemblProtists" id="EOD30342"/>
    </source>
</evidence>
<keyword evidence="2" id="KW-0812">Transmembrane</keyword>
<feature type="domain" description="Activator of Hsp90 ATPase AHSA1-like N-terminal" evidence="3">
    <location>
        <begin position="358"/>
        <end position="463"/>
    </location>
</feature>
<sequence>MSASGSRGGSSDPFWPSDPTEEVEEVAQAVSKAIVRAGAFLSDARCSFCVLGAVSDALPSTGRVLAERGLRVADIRGAWAVPAAVCDAPTGAGAADRPWWPAASRRLEPYLRHDLWRKIDGDVRAGRAVDWKAMGLDAASVVVVKHPAAVRSGAARRAAVSTARKHLRRPRLAALAWLWPFPWIWLLGWAVAVALVVGSRLLAESILAAARAKAAEAEVAAATAAAGASSGYGWREATSLALANLAVLAYVRRGRAPFVRAVGEATSLKQAGTTALRLRKLDLAAQQYTAGARRAASIRSDGWPSPSPSAALQAQRRTTAAPLHWCVSVGCTAAAAASLPPVSSLGSVGGEQREQRFSWVRSWLETRLVNTACADEDGAVLAIVAVRSVRGEAYVRVCPRPRPRRVHHFDLTVELEWAARLSDGSAPFRGGLRLDDLTADEDDEDAYEVGLSFERQPKEDSEEETSLLNLLGPLAPRLARGAEGKLGRLVWDRVQELRQEFRQL</sequence>
<organism evidence="4 5">
    <name type="scientific">Emiliania huxleyi (strain CCMP1516)</name>
    <dbReference type="NCBI Taxonomy" id="280463"/>
    <lineage>
        <taxon>Eukaryota</taxon>
        <taxon>Haptista</taxon>
        <taxon>Haptophyta</taxon>
        <taxon>Prymnesiophyceae</taxon>
        <taxon>Isochrysidales</taxon>
        <taxon>Noelaerhabdaceae</taxon>
        <taxon>Emiliania</taxon>
    </lineage>
</organism>
<dbReference type="GO" id="GO:0001671">
    <property type="term" value="F:ATPase activator activity"/>
    <property type="evidence" value="ECO:0007669"/>
    <property type="project" value="InterPro"/>
</dbReference>
<protein>
    <recommendedName>
        <fullName evidence="3">Activator of Hsp90 ATPase AHSA1-like N-terminal domain-containing protein</fullName>
    </recommendedName>
</protein>
<proteinExistence type="inferred from homology"/>
<evidence type="ECO:0000256" key="1">
    <source>
        <dbReference type="ARBA" id="ARBA00006817"/>
    </source>
</evidence>
<dbReference type="PaxDb" id="2903-EOD30342"/>
<accession>A0A0D3K3K7</accession>
<feature type="transmembrane region" description="Helical" evidence="2">
    <location>
        <begin position="174"/>
        <end position="197"/>
    </location>
</feature>
<evidence type="ECO:0000256" key="2">
    <source>
        <dbReference type="SAM" id="Phobius"/>
    </source>
</evidence>
<keyword evidence="2" id="KW-0472">Membrane</keyword>
<dbReference type="SUPFAM" id="SSF103111">
    <property type="entry name" value="Activator of Hsp90 ATPase, Aha1"/>
    <property type="match status" value="1"/>
</dbReference>
<dbReference type="RefSeq" id="XP_005782771.1">
    <property type="nucleotide sequence ID" value="XM_005782714.1"/>
</dbReference>
<reference evidence="5" key="1">
    <citation type="journal article" date="2013" name="Nature">
        <title>Pan genome of the phytoplankton Emiliania underpins its global distribution.</title>
        <authorList>
            <person name="Read B.A."/>
            <person name="Kegel J."/>
            <person name="Klute M.J."/>
            <person name="Kuo A."/>
            <person name="Lefebvre S.C."/>
            <person name="Maumus F."/>
            <person name="Mayer C."/>
            <person name="Miller J."/>
            <person name="Monier A."/>
            <person name="Salamov A."/>
            <person name="Young J."/>
            <person name="Aguilar M."/>
            <person name="Claverie J.M."/>
            <person name="Frickenhaus S."/>
            <person name="Gonzalez K."/>
            <person name="Herman E.K."/>
            <person name="Lin Y.C."/>
            <person name="Napier J."/>
            <person name="Ogata H."/>
            <person name="Sarno A.F."/>
            <person name="Shmutz J."/>
            <person name="Schroeder D."/>
            <person name="de Vargas C."/>
            <person name="Verret F."/>
            <person name="von Dassow P."/>
            <person name="Valentin K."/>
            <person name="Van de Peer Y."/>
            <person name="Wheeler G."/>
            <person name="Dacks J.B."/>
            <person name="Delwiche C.F."/>
            <person name="Dyhrman S.T."/>
            <person name="Glockner G."/>
            <person name="John U."/>
            <person name="Richards T."/>
            <person name="Worden A.Z."/>
            <person name="Zhang X."/>
            <person name="Grigoriev I.V."/>
            <person name="Allen A.E."/>
            <person name="Bidle K."/>
            <person name="Borodovsky M."/>
            <person name="Bowler C."/>
            <person name="Brownlee C."/>
            <person name="Cock J.M."/>
            <person name="Elias M."/>
            <person name="Gladyshev V.N."/>
            <person name="Groth M."/>
            <person name="Guda C."/>
            <person name="Hadaegh A."/>
            <person name="Iglesias-Rodriguez M.D."/>
            <person name="Jenkins J."/>
            <person name="Jones B.M."/>
            <person name="Lawson T."/>
            <person name="Leese F."/>
            <person name="Lindquist E."/>
            <person name="Lobanov A."/>
            <person name="Lomsadze A."/>
            <person name="Malik S.B."/>
            <person name="Marsh M.E."/>
            <person name="Mackinder L."/>
            <person name="Mock T."/>
            <person name="Mueller-Roeber B."/>
            <person name="Pagarete A."/>
            <person name="Parker M."/>
            <person name="Probert I."/>
            <person name="Quesneville H."/>
            <person name="Raines C."/>
            <person name="Rensing S.A."/>
            <person name="Riano-Pachon D.M."/>
            <person name="Richier S."/>
            <person name="Rokitta S."/>
            <person name="Shiraiwa Y."/>
            <person name="Soanes D.M."/>
            <person name="van der Giezen M."/>
            <person name="Wahlund T.M."/>
            <person name="Williams B."/>
            <person name="Wilson W."/>
            <person name="Wolfe G."/>
            <person name="Wurch L.L."/>
        </authorList>
    </citation>
    <scope>NUCLEOTIDE SEQUENCE</scope>
</reference>
<dbReference type="Proteomes" id="UP000013827">
    <property type="component" value="Unassembled WGS sequence"/>
</dbReference>
<comment type="similarity">
    <text evidence="1">Belongs to the AHA1 family.</text>
</comment>
<dbReference type="EnsemblProtists" id="EOD30342">
    <property type="protein sequence ID" value="EOD30342"/>
    <property type="gene ID" value="EMIHUDRAFT_468413"/>
</dbReference>
<dbReference type="KEGG" id="ehx:EMIHUDRAFT_468413"/>
<keyword evidence="5" id="KW-1185">Reference proteome</keyword>
<dbReference type="InterPro" id="IPR015310">
    <property type="entry name" value="AHSA1-like_N"/>
</dbReference>
<dbReference type="GO" id="GO:0051087">
    <property type="term" value="F:protein-folding chaperone binding"/>
    <property type="evidence" value="ECO:0007669"/>
    <property type="project" value="InterPro"/>
</dbReference>
<dbReference type="Gene3D" id="3.15.10.20">
    <property type="entry name" value="Activator of Hsp90 ATPase Aha1, N-terminal domain"/>
    <property type="match status" value="1"/>
</dbReference>
<name>A0A0D3K3K7_EMIH1</name>
<keyword evidence="2" id="KW-1133">Transmembrane helix</keyword>
<evidence type="ECO:0000259" key="3">
    <source>
        <dbReference type="Pfam" id="PF09229"/>
    </source>
</evidence>
<dbReference type="AlphaFoldDB" id="A0A0D3K3K7"/>
<evidence type="ECO:0000313" key="5">
    <source>
        <dbReference type="Proteomes" id="UP000013827"/>
    </source>
</evidence>
<dbReference type="Pfam" id="PF09229">
    <property type="entry name" value="Aha1_N"/>
    <property type="match status" value="1"/>
</dbReference>
<dbReference type="GeneID" id="17275614"/>